<reference evidence="1" key="1">
    <citation type="submission" date="2023-03" db="EMBL/GenBank/DDBJ databases">
        <authorList>
            <person name="Pearce D."/>
        </authorList>
    </citation>
    <scope>NUCLEOTIDE SEQUENCE</scope>
    <source>
        <strain evidence="1">Mc</strain>
    </source>
</reference>
<dbReference type="InterPro" id="IPR021074">
    <property type="entry name" value="Formate_DH_dsu"/>
</dbReference>
<dbReference type="GO" id="GO:0008863">
    <property type="term" value="F:formate dehydrogenase (NAD+) activity"/>
    <property type="evidence" value="ECO:0007669"/>
    <property type="project" value="UniProtKB-EC"/>
</dbReference>
<dbReference type="AlphaFoldDB" id="A0AA35UKI1"/>
<organism evidence="1 2">
    <name type="scientific">Methylococcus capsulatus</name>
    <dbReference type="NCBI Taxonomy" id="414"/>
    <lineage>
        <taxon>Bacteria</taxon>
        <taxon>Pseudomonadati</taxon>
        <taxon>Pseudomonadota</taxon>
        <taxon>Gammaproteobacteria</taxon>
        <taxon>Methylococcales</taxon>
        <taxon>Methylococcaceae</taxon>
        <taxon>Methylococcus</taxon>
    </lineage>
</organism>
<sequence length="84" mass="9353">MKGPYLHMHSENLVKMANNIGAFFQAEPDHAVAVQGVVDHLHKFWEPRMRRQIIAHLQAGGEGLSPLAREAVAVLMNEQQKNAA</sequence>
<protein>
    <submittedName>
        <fullName evidence="1">Formate dehydrogenase subunit delta</fullName>
        <ecNumber evidence="1">1.17.1.9</ecNumber>
    </submittedName>
</protein>
<gene>
    <name evidence="1" type="ORF">MCNOR_3228</name>
</gene>
<dbReference type="RefSeq" id="WP_017364606.1">
    <property type="nucleotide sequence ID" value="NZ_CP079096.1"/>
</dbReference>
<dbReference type="Proteomes" id="UP001158598">
    <property type="component" value="Chromosome"/>
</dbReference>
<dbReference type="EC" id="1.17.1.9" evidence="1"/>
<proteinExistence type="predicted"/>
<accession>A0AA35UKI1</accession>
<name>A0AA35UKI1_METCP</name>
<evidence type="ECO:0000313" key="1">
    <source>
        <dbReference type="EMBL" id="CAI8889612.1"/>
    </source>
</evidence>
<dbReference type="Pfam" id="PF11390">
    <property type="entry name" value="FdsD"/>
    <property type="match status" value="1"/>
</dbReference>
<keyword evidence="1" id="KW-0560">Oxidoreductase</keyword>
<dbReference type="EMBL" id="OX458332">
    <property type="protein sequence ID" value="CAI8889612.1"/>
    <property type="molecule type" value="Genomic_DNA"/>
</dbReference>
<dbReference type="GeneID" id="88223663"/>
<evidence type="ECO:0000313" key="2">
    <source>
        <dbReference type="Proteomes" id="UP001158598"/>
    </source>
</evidence>